<keyword evidence="2" id="KW-0472">Membrane</keyword>
<protein>
    <recommendedName>
        <fullName evidence="5">DHHW protein</fullName>
    </recommendedName>
</protein>
<comment type="caution">
    <text evidence="3">The sequence shown here is derived from an EMBL/GenBank/DDBJ whole genome shotgun (WGS) entry which is preliminary data.</text>
</comment>
<dbReference type="InterPro" id="IPR025945">
    <property type="entry name" value="DHHW"/>
</dbReference>
<accession>A0A9D2N785</accession>
<reference evidence="3" key="2">
    <citation type="submission" date="2021-04" db="EMBL/GenBank/DDBJ databases">
        <authorList>
            <person name="Gilroy R."/>
        </authorList>
    </citation>
    <scope>NUCLEOTIDE SEQUENCE</scope>
    <source>
        <strain evidence="3">ChiSxjej6B18-287</strain>
    </source>
</reference>
<dbReference type="Pfam" id="PF14286">
    <property type="entry name" value="DHHW"/>
    <property type="match status" value="1"/>
</dbReference>
<evidence type="ECO:0000313" key="3">
    <source>
        <dbReference type="EMBL" id="HJC11434.1"/>
    </source>
</evidence>
<proteinExistence type="predicted"/>
<dbReference type="AlphaFoldDB" id="A0A9D2N785"/>
<sequence>MKRKYTKNQKKIIVKFRNLSVRIFAGLMLLGGIVGLLFFFRPGTSTVEKRELTKFPKLTLSSLWDGSFFTEVSLWYSDTYPMRDRLIAADQTLKSAYGVTTSTMMVGGHQQGDEIPTETAKADTADETEREEILREENTDEDTGAEEEKEPVSAPDSKEMEAEIQNQIQQGLYVKNGAAYSVYYYSQSAAETYAQALNQAARELEGQADVYSILVPNNSGAMLSEEELESLGGSDQAQAISYYHSLYEGVKPVKTIETLREHNDEYLYFRTDHHWTQLGAYYVYRNFCEEKGIQPHELSDFDTMTFSPFLGTFYTELKNQDMAENPDTVEAYVPMGTNDMTYWDTDGTEYQWNIIEDVSTWDQSSGYYCYIGGDKPLSIIENPEIRDGSSCLVLKESYGNCFVPFLVDHYETVYVVDFRYANVNVVDYVKEKNIQDLIIMNNITIIGSDKVASTIAGLL</sequence>
<feature type="transmembrane region" description="Helical" evidence="2">
    <location>
        <begin position="21"/>
        <end position="40"/>
    </location>
</feature>
<gene>
    <name evidence="3" type="ORF">H9935_11625</name>
</gene>
<dbReference type="Proteomes" id="UP000823893">
    <property type="component" value="Unassembled WGS sequence"/>
</dbReference>
<feature type="compositionally biased region" description="Acidic residues" evidence="1">
    <location>
        <begin position="138"/>
        <end position="149"/>
    </location>
</feature>
<evidence type="ECO:0000256" key="2">
    <source>
        <dbReference type="SAM" id="Phobius"/>
    </source>
</evidence>
<organism evidence="3 4">
    <name type="scientific">Candidatus Blautia merdigallinarum</name>
    <dbReference type="NCBI Taxonomy" id="2838495"/>
    <lineage>
        <taxon>Bacteria</taxon>
        <taxon>Bacillati</taxon>
        <taxon>Bacillota</taxon>
        <taxon>Clostridia</taxon>
        <taxon>Lachnospirales</taxon>
        <taxon>Lachnospiraceae</taxon>
        <taxon>Blautia</taxon>
    </lineage>
</organism>
<evidence type="ECO:0008006" key="5">
    <source>
        <dbReference type="Google" id="ProtNLM"/>
    </source>
</evidence>
<name>A0A9D2N785_9FIRM</name>
<feature type="region of interest" description="Disordered" evidence="1">
    <location>
        <begin position="107"/>
        <end position="159"/>
    </location>
</feature>
<keyword evidence="2" id="KW-1133">Transmembrane helix</keyword>
<reference evidence="3" key="1">
    <citation type="journal article" date="2021" name="PeerJ">
        <title>Extensive microbial diversity within the chicken gut microbiome revealed by metagenomics and culture.</title>
        <authorList>
            <person name="Gilroy R."/>
            <person name="Ravi A."/>
            <person name="Getino M."/>
            <person name="Pursley I."/>
            <person name="Horton D.L."/>
            <person name="Alikhan N.F."/>
            <person name="Baker D."/>
            <person name="Gharbi K."/>
            <person name="Hall N."/>
            <person name="Watson M."/>
            <person name="Adriaenssens E.M."/>
            <person name="Foster-Nyarko E."/>
            <person name="Jarju S."/>
            <person name="Secka A."/>
            <person name="Antonio M."/>
            <person name="Oren A."/>
            <person name="Chaudhuri R.R."/>
            <person name="La Ragione R."/>
            <person name="Hildebrand F."/>
            <person name="Pallen M.J."/>
        </authorList>
    </citation>
    <scope>NUCLEOTIDE SEQUENCE</scope>
    <source>
        <strain evidence="3">ChiSxjej6B18-287</strain>
    </source>
</reference>
<dbReference type="EMBL" id="DWWV01000153">
    <property type="protein sequence ID" value="HJC11434.1"/>
    <property type="molecule type" value="Genomic_DNA"/>
</dbReference>
<evidence type="ECO:0000256" key="1">
    <source>
        <dbReference type="SAM" id="MobiDB-lite"/>
    </source>
</evidence>
<keyword evidence="2" id="KW-0812">Transmembrane</keyword>
<evidence type="ECO:0000313" key="4">
    <source>
        <dbReference type="Proteomes" id="UP000823893"/>
    </source>
</evidence>